<feature type="domain" description="GGDEF" evidence="4">
    <location>
        <begin position="451"/>
        <end position="584"/>
    </location>
</feature>
<dbReference type="PROSITE" id="PS50887">
    <property type="entry name" value="GGDEF"/>
    <property type="match status" value="1"/>
</dbReference>
<dbReference type="InterPro" id="IPR029787">
    <property type="entry name" value="Nucleotide_cyclase"/>
</dbReference>
<dbReference type="Gene3D" id="3.30.70.270">
    <property type="match status" value="1"/>
</dbReference>
<dbReference type="PANTHER" id="PTHR45138:SF9">
    <property type="entry name" value="DIGUANYLATE CYCLASE DGCM-RELATED"/>
    <property type="match status" value="1"/>
</dbReference>
<evidence type="ECO:0000256" key="3">
    <source>
        <dbReference type="SAM" id="Phobius"/>
    </source>
</evidence>
<dbReference type="SUPFAM" id="SSF55073">
    <property type="entry name" value="Nucleotide cyclase"/>
    <property type="match status" value="1"/>
</dbReference>
<keyword evidence="6" id="KW-1185">Reference proteome</keyword>
<dbReference type="NCBIfam" id="TIGR00254">
    <property type="entry name" value="GGDEF"/>
    <property type="match status" value="1"/>
</dbReference>
<dbReference type="Gene3D" id="1.25.40.10">
    <property type="entry name" value="Tetratricopeptide repeat domain"/>
    <property type="match status" value="1"/>
</dbReference>
<comment type="caution">
    <text evidence="5">The sequence shown here is derived from an EMBL/GenBank/DDBJ whole genome shotgun (WGS) entry which is preliminary data.</text>
</comment>
<accession>A0ABQ5XUB7</accession>
<evidence type="ECO:0000256" key="1">
    <source>
        <dbReference type="ARBA" id="ARBA00012528"/>
    </source>
</evidence>
<dbReference type="Pfam" id="PF00990">
    <property type="entry name" value="GGDEF"/>
    <property type="match status" value="1"/>
</dbReference>
<evidence type="ECO:0000256" key="2">
    <source>
        <dbReference type="ARBA" id="ARBA00034247"/>
    </source>
</evidence>
<dbReference type="InterPro" id="IPR050469">
    <property type="entry name" value="Diguanylate_Cyclase"/>
</dbReference>
<keyword evidence="3" id="KW-0472">Membrane</keyword>
<dbReference type="CDD" id="cd01949">
    <property type="entry name" value="GGDEF"/>
    <property type="match status" value="1"/>
</dbReference>
<dbReference type="EMBL" id="BSOB01000051">
    <property type="protein sequence ID" value="GLQ94962.1"/>
    <property type="molecule type" value="Genomic_DNA"/>
</dbReference>
<dbReference type="InterPro" id="IPR011990">
    <property type="entry name" value="TPR-like_helical_dom_sf"/>
</dbReference>
<feature type="transmembrane region" description="Helical" evidence="3">
    <location>
        <begin position="391"/>
        <end position="408"/>
    </location>
</feature>
<dbReference type="InterPro" id="IPR043128">
    <property type="entry name" value="Rev_trsase/Diguanyl_cyclase"/>
</dbReference>
<keyword evidence="3" id="KW-0812">Transmembrane</keyword>
<proteinExistence type="predicted"/>
<dbReference type="RefSeq" id="WP_284322651.1">
    <property type="nucleotide sequence ID" value="NZ_BSOB01000051.1"/>
</dbReference>
<dbReference type="PANTHER" id="PTHR45138">
    <property type="entry name" value="REGULATORY COMPONENTS OF SENSORY TRANSDUCTION SYSTEM"/>
    <property type="match status" value="1"/>
</dbReference>
<evidence type="ECO:0000259" key="4">
    <source>
        <dbReference type="PROSITE" id="PS50887"/>
    </source>
</evidence>
<dbReference type="Proteomes" id="UP001156670">
    <property type="component" value="Unassembled WGS sequence"/>
</dbReference>
<name>A0ABQ5XUB7_9GAMM</name>
<protein>
    <recommendedName>
        <fullName evidence="1">diguanylate cyclase</fullName>
        <ecNumber evidence="1">2.7.7.65</ecNumber>
    </recommendedName>
</protein>
<evidence type="ECO:0000313" key="5">
    <source>
        <dbReference type="EMBL" id="GLQ94962.1"/>
    </source>
</evidence>
<dbReference type="SMART" id="SM00267">
    <property type="entry name" value="GGDEF"/>
    <property type="match status" value="1"/>
</dbReference>
<dbReference type="EC" id="2.7.7.65" evidence="1"/>
<evidence type="ECO:0000313" key="6">
    <source>
        <dbReference type="Proteomes" id="UP001156670"/>
    </source>
</evidence>
<comment type="catalytic activity">
    <reaction evidence="2">
        <text>2 GTP = 3',3'-c-di-GMP + 2 diphosphate</text>
        <dbReference type="Rhea" id="RHEA:24898"/>
        <dbReference type="ChEBI" id="CHEBI:33019"/>
        <dbReference type="ChEBI" id="CHEBI:37565"/>
        <dbReference type="ChEBI" id="CHEBI:58805"/>
        <dbReference type="EC" id="2.7.7.65"/>
    </reaction>
</comment>
<dbReference type="InterPro" id="IPR000160">
    <property type="entry name" value="GGDEF_dom"/>
</dbReference>
<reference evidence="6" key="1">
    <citation type="journal article" date="2019" name="Int. J. Syst. Evol. Microbiol.">
        <title>The Global Catalogue of Microorganisms (GCM) 10K type strain sequencing project: providing services to taxonomists for standard genome sequencing and annotation.</title>
        <authorList>
            <consortium name="The Broad Institute Genomics Platform"/>
            <consortium name="The Broad Institute Genome Sequencing Center for Infectious Disease"/>
            <person name="Wu L."/>
            <person name="Ma J."/>
        </authorList>
    </citation>
    <scope>NUCLEOTIDE SEQUENCE [LARGE SCALE GENOMIC DNA]</scope>
    <source>
        <strain evidence="6">NBRC 111980</strain>
    </source>
</reference>
<sequence length="593" mass="65846">MSRLASRFRLWPVIVAIAWSVLAQPGYAATSITNGAAFLDQTESLRTTDHPRFVQMLAQIHQEAPRLTSREQWHLRYLDAWETMFEGDYTKSEVMLHEVIDHSGDAGLAAKASALLLTNLAANRRYEEAFALANHVTTWLPAVKDPQVRFMLLMNLSQMLDIADQTDLAIKYAHMMEDAVPPGETLCRPRSLQAAALFNAKHLTSSSPELQQAIDTCVAAGQPILANTMWLVLSSLYLDENQPAKAMALLDRIMPSIRTNHYYPHMLSAQVQRAQAYAKLGDDSNARTAALAAVAMSGPNDINEWLKDDYEVLYQVEKRQGHLADALAAYEHYVIQDKGHLNDISARTLAYAATQQHLLVQKLETDSLSKQNSILRLQQALATKAVETSRLYIALLLVVLVSIVFWLFRLKRSQLRFKQLSCLDGLTGILNHQHFVSEAARALHLLEKKSGSACLISIDLDYFKQVNDTHGHAIGDAVLQHTVTICKQHLRTSDLFGRLGGEEFGILLVDCSSDQGTAIADRIRKAIEATPVDVDGSVVSFSASFGVACTDTSGYELQRLCREADAALYRAKRTGRNRVITDAEWAFDGSLEA</sequence>
<gene>
    <name evidence="5" type="ORF">GCM10007901_39150</name>
</gene>
<keyword evidence="3" id="KW-1133">Transmembrane helix</keyword>
<dbReference type="SUPFAM" id="SSF48452">
    <property type="entry name" value="TPR-like"/>
    <property type="match status" value="1"/>
</dbReference>
<organism evidence="5 6">
    <name type="scientific">Dyella acidisoli</name>
    <dbReference type="NCBI Taxonomy" id="1867834"/>
    <lineage>
        <taxon>Bacteria</taxon>
        <taxon>Pseudomonadati</taxon>
        <taxon>Pseudomonadota</taxon>
        <taxon>Gammaproteobacteria</taxon>
        <taxon>Lysobacterales</taxon>
        <taxon>Rhodanobacteraceae</taxon>
        <taxon>Dyella</taxon>
    </lineage>
</organism>